<comment type="caution">
    <text evidence="3">The sequence shown here is derived from an EMBL/GenBank/DDBJ whole genome shotgun (WGS) entry which is preliminary data.</text>
</comment>
<keyword evidence="4" id="KW-1185">Reference proteome</keyword>
<evidence type="ECO:0000313" key="4">
    <source>
        <dbReference type="Proteomes" id="UP001381693"/>
    </source>
</evidence>
<dbReference type="Pfam" id="PF14854">
    <property type="entry name" value="LURAP"/>
    <property type="match status" value="1"/>
</dbReference>
<reference evidence="3 4" key="1">
    <citation type="submission" date="2023-11" db="EMBL/GenBank/DDBJ databases">
        <title>Halocaridina rubra genome assembly.</title>
        <authorList>
            <person name="Smith C."/>
        </authorList>
    </citation>
    <scope>NUCLEOTIDE SEQUENCE [LARGE SCALE GENOMIC DNA]</scope>
    <source>
        <strain evidence="3">EP-1</strain>
        <tissue evidence="3">Whole</tissue>
    </source>
</reference>
<name>A0AAN8WQW7_HALRR</name>
<feature type="compositionally biased region" description="Low complexity" evidence="2">
    <location>
        <begin position="173"/>
        <end position="193"/>
    </location>
</feature>
<feature type="region of interest" description="Disordered" evidence="2">
    <location>
        <begin position="169"/>
        <end position="193"/>
    </location>
</feature>
<evidence type="ECO:0000256" key="2">
    <source>
        <dbReference type="SAM" id="MobiDB-lite"/>
    </source>
</evidence>
<dbReference type="Proteomes" id="UP001381693">
    <property type="component" value="Unassembled WGS sequence"/>
</dbReference>
<dbReference type="PANTHER" id="PTHR46949">
    <property type="entry name" value="LEUCINE REPEAT ADAPTER PROTEIN 25"/>
    <property type="match status" value="1"/>
</dbReference>
<dbReference type="PANTHER" id="PTHR46949:SF1">
    <property type="entry name" value="AT07979P2"/>
    <property type="match status" value="1"/>
</dbReference>
<organism evidence="3 4">
    <name type="scientific">Halocaridina rubra</name>
    <name type="common">Hawaiian red shrimp</name>
    <dbReference type="NCBI Taxonomy" id="373956"/>
    <lineage>
        <taxon>Eukaryota</taxon>
        <taxon>Metazoa</taxon>
        <taxon>Ecdysozoa</taxon>
        <taxon>Arthropoda</taxon>
        <taxon>Crustacea</taxon>
        <taxon>Multicrustacea</taxon>
        <taxon>Malacostraca</taxon>
        <taxon>Eumalacostraca</taxon>
        <taxon>Eucarida</taxon>
        <taxon>Decapoda</taxon>
        <taxon>Pleocyemata</taxon>
        <taxon>Caridea</taxon>
        <taxon>Atyoidea</taxon>
        <taxon>Atyidae</taxon>
        <taxon>Halocaridina</taxon>
    </lineage>
</organism>
<gene>
    <name evidence="3" type="primary">fam89a</name>
    <name evidence="3" type="ORF">SK128_022139</name>
</gene>
<comment type="similarity">
    <text evidence="1">Belongs to the FAM89 family.</text>
</comment>
<feature type="region of interest" description="Disordered" evidence="2">
    <location>
        <begin position="28"/>
        <end position="96"/>
    </location>
</feature>
<dbReference type="InterPro" id="IPR039499">
    <property type="entry name" value="LURA1/LRA25"/>
</dbReference>
<dbReference type="AlphaFoldDB" id="A0AAN8WQW7"/>
<feature type="compositionally biased region" description="Low complexity" evidence="2">
    <location>
        <begin position="35"/>
        <end position="48"/>
    </location>
</feature>
<accession>A0AAN8WQW7</accession>
<dbReference type="EMBL" id="JAXCGZ010015264">
    <property type="protein sequence ID" value="KAK7070681.1"/>
    <property type="molecule type" value="Genomic_DNA"/>
</dbReference>
<proteinExistence type="inferred from homology"/>
<evidence type="ECO:0000256" key="1">
    <source>
        <dbReference type="ARBA" id="ARBA00038125"/>
    </source>
</evidence>
<protein>
    <submittedName>
        <fullName evidence="3">Leucine rich adaptor protein</fullName>
    </submittedName>
</protein>
<sequence>MDSRPESARSHYSGVGYGASAFEPYYANGSATGFSPRSSPRSHSSSPRNQSGGNTGGNKPHSPRGSPPVPGSITGVNPRLSPAHGPPKHRRASSLDSQLAVLRKEMVGLRQLDMSLLCQLWSLNESIQEFKQIINERTVAGLDWGGGDTSAEDTDDYYGIPVRRPNPYLHPVPEQYPQLSPSSSESSLEYGNI</sequence>
<evidence type="ECO:0000313" key="3">
    <source>
        <dbReference type="EMBL" id="KAK7070681.1"/>
    </source>
</evidence>